<dbReference type="Proteomes" id="UP001497457">
    <property type="component" value="Chromosome 30rd"/>
</dbReference>
<organism evidence="2 3">
    <name type="scientific">Urochloa decumbens</name>
    <dbReference type="NCBI Taxonomy" id="240449"/>
    <lineage>
        <taxon>Eukaryota</taxon>
        <taxon>Viridiplantae</taxon>
        <taxon>Streptophyta</taxon>
        <taxon>Embryophyta</taxon>
        <taxon>Tracheophyta</taxon>
        <taxon>Spermatophyta</taxon>
        <taxon>Magnoliopsida</taxon>
        <taxon>Liliopsida</taxon>
        <taxon>Poales</taxon>
        <taxon>Poaceae</taxon>
        <taxon>PACMAD clade</taxon>
        <taxon>Panicoideae</taxon>
        <taxon>Panicodae</taxon>
        <taxon>Paniceae</taxon>
        <taxon>Melinidinae</taxon>
        <taxon>Urochloa</taxon>
    </lineage>
</organism>
<evidence type="ECO:0000313" key="2">
    <source>
        <dbReference type="EMBL" id="CAL5028709.1"/>
    </source>
</evidence>
<feature type="non-terminal residue" evidence="2">
    <location>
        <position position="1"/>
    </location>
</feature>
<feature type="compositionally biased region" description="Low complexity" evidence="1">
    <location>
        <begin position="19"/>
        <end position="31"/>
    </location>
</feature>
<dbReference type="EMBL" id="OZ075140">
    <property type="protein sequence ID" value="CAL5028709.1"/>
    <property type="molecule type" value="Genomic_DNA"/>
</dbReference>
<accession>A0ABC9CZL3</accession>
<sequence length="154" mass="16634">MTIYIIKLAATRPSRRSGGRSPRPAAAAPPRLLERGDGGLEVLLAAGDADPAGLVEAELLGGALHELPERRLAEVARRHNEPPGLRADVHGEVPLGHRAGRRRRLAFVDEQGGAQALPVLPPLRLPPVQPPRRPEVTHRHHCLSKSSCSCRQPM</sequence>
<reference evidence="3" key="1">
    <citation type="submission" date="2024-06" db="EMBL/GenBank/DDBJ databases">
        <authorList>
            <person name="Ryan C."/>
        </authorList>
    </citation>
    <scope>NUCLEOTIDE SEQUENCE [LARGE SCALE GENOMIC DNA]</scope>
</reference>
<feature type="region of interest" description="Disordered" evidence="1">
    <location>
        <begin position="13"/>
        <end position="33"/>
    </location>
</feature>
<name>A0ABC9CZL3_9POAL</name>
<feature type="non-terminal residue" evidence="2">
    <location>
        <position position="154"/>
    </location>
</feature>
<reference evidence="2 3" key="2">
    <citation type="submission" date="2024-10" db="EMBL/GenBank/DDBJ databases">
        <authorList>
            <person name="Ryan C."/>
        </authorList>
    </citation>
    <scope>NUCLEOTIDE SEQUENCE [LARGE SCALE GENOMIC DNA]</scope>
</reference>
<dbReference type="AlphaFoldDB" id="A0ABC9CZL3"/>
<gene>
    <name evidence="2" type="ORF">URODEC1_LOCUS80002</name>
</gene>
<evidence type="ECO:0000256" key="1">
    <source>
        <dbReference type="SAM" id="MobiDB-lite"/>
    </source>
</evidence>
<proteinExistence type="predicted"/>
<keyword evidence="3" id="KW-1185">Reference proteome</keyword>
<protein>
    <submittedName>
        <fullName evidence="2">Uncharacterized protein</fullName>
    </submittedName>
</protein>
<evidence type="ECO:0000313" key="3">
    <source>
        <dbReference type="Proteomes" id="UP001497457"/>
    </source>
</evidence>